<dbReference type="GO" id="GO:0009396">
    <property type="term" value="P:folic acid-containing compound biosynthetic process"/>
    <property type="evidence" value="ECO:0007669"/>
    <property type="project" value="TreeGrafter"/>
</dbReference>
<accession>A0A1T2L319</accession>
<reference evidence="6 7" key="1">
    <citation type="submission" date="2016-11" db="EMBL/GenBank/DDBJ databases">
        <title>Mixed transmission modes and dynamic genome evolution in an obligate animal-bacterial symbiosis.</title>
        <authorList>
            <person name="Russell S.L."/>
            <person name="Corbett-Detig R.B."/>
            <person name="Cavanaugh C.M."/>
        </authorList>
    </citation>
    <scope>NUCLEOTIDE SEQUENCE [LARGE SCALE GENOMIC DNA]</scope>
    <source>
        <strain evidence="6">Sveles-Q1</strain>
    </source>
</reference>
<feature type="binding site" evidence="4">
    <location>
        <begin position="139"/>
        <end position="147"/>
    </location>
    <ligand>
        <name>ATP</name>
        <dbReference type="ChEBI" id="CHEBI:30616"/>
    </ligand>
</feature>
<dbReference type="GO" id="GO:0035999">
    <property type="term" value="P:tetrahydrofolate interconversion"/>
    <property type="evidence" value="ECO:0007669"/>
    <property type="project" value="TreeGrafter"/>
</dbReference>
<evidence type="ECO:0000256" key="4">
    <source>
        <dbReference type="PIRSR" id="PIRSR006806-1"/>
    </source>
</evidence>
<keyword evidence="5" id="KW-0479">Metal-binding</keyword>
<evidence type="ECO:0000256" key="1">
    <source>
        <dbReference type="ARBA" id="ARBA00010638"/>
    </source>
</evidence>
<gene>
    <name evidence="6" type="ORF">BOW53_11325</name>
</gene>
<evidence type="ECO:0000256" key="3">
    <source>
        <dbReference type="ARBA" id="ARBA00022840"/>
    </source>
</evidence>
<dbReference type="GO" id="GO:0005524">
    <property type="term" value="F:ATP binding"/>
    <property type="evidence" value="ECO:0007669"/>
    <property type="project" value="UniProtKB-KW"/>
</dbReference>
<dbReference type="PIRSF" id="PIRSF006806">
    <property type="entry name" value="FTHF_cligase"/>
    <property type="match status" value="1"/>
</dbReference>
<feature type="binding site" evidence="4">
    <location>
        <position position="59"/>
    </location>
    <ligand>
        <name>substrate</name>
    </ligand>
</feature>
<feature type="binding site" evidence="4">
    <location>
        <position position="54"/>
    </location>
    <ligand>
        <name>substrate</name>
    </ligand>
</feature>
<dbReference type="Pfam" id="PF01812">
    <property type="entry name" value="5-FTHF_cyc-lig"/>
    <property type="match status" value="1"/>
</dbReference>
<dbReference type="Gene3D" id="3.40.50.10420">
    <property type="entry name" value="NagB/RpiA/CoA transferase-like"/>
    <property type="match status" value="1"/>
</dbReference>
<comment type="cofactor">
    <cofactor evidence="5">
        <name>Mg(2+)</name>
        <dbReference type="ChEBI" id="CHEBI:18420"/>
    </cofactor>
</comment>
<dbReference type="PANTHER" id="PTHR23407">
    <property type="entry name" value="ATPASE INHIBITOR/5-FORMYLTETRAHYDROFOLATE CYCLO-LIGASE"/>
    <property type="match status" value="1"/>
</dbReference>
<sequence length="200" mass="22602">MTEPNATRADIRREIRKRRLAITPELRAQHSRQAAATIASHQIFKRSRNIAIYLANDGEIDPAPLAAIARRCDKNLFLPVLAPNRANRLDFAPYHPHSLLRANRFGIAEPVVSRSQMISIHTLDLVLTPLVSFDNNGNRLGMGGGFYDRSFAFLHHRRHWQKPRLLGFAFACQQINTLPHQEWDVPLAGIATEQGVALFD</sequence>
<dbReference type="AlphaFoldDB" id="A0A1T2L319"/>
<dbReference type="EMBL" id="MPRL01000050">
    <property type="protein sequence ID" value="OOZ39495.1"/>
    <property type="molecule type" value="Genomic_DNA"/>
</dbReference>
<dbReference type="Proteomes" id="UP000191110">
    <property type="component" value="Unassembled WGS sequence"/>
</dbReference>
<dbReference type="RefSeq" id="WP_078484191.1">
    <property type="nucleotide sequence ID" value="NZ_MPRL01000050.1"/>
</dbReference>
<keyword evidence="5" id="KW-0460">Magnesium</keyword>
<organism evidence="6 7">
    <name type="scientific">Solemya pervernicosa gill symbiont</name>
    <dbReference type="NCBI Taxonomy" id="642797"/>
    <lineage>
        <taxon>Bacteria</taxon>
        <taxon>Pseudomonadati</taxon>
        <taxon>Pseudomonadota</taxon>
        <taxon>Gammaproteobacteria</taxon>
        <taxon>sulfur-oxidizing symbionts</taxon>
    </lineage>
</organism>
<dbReference type="PANTHER" id="PTHR23407:SF1">
    <property type="entry name" value="5-FORMYLTETRAHYDROFOLATE CYCLO-LIGASE"/>
    <property type="match status" value="1"/>
</dbReference>
<dbReference type="InterPro" id="IPR024185">
    <property type="entry name" value="FTHF_cligase-like_sf"/>
</dbReference>
<evidence type="ECO:0000313" key="6">
    <source>
        <dbReference type="EMBL" id="OOZ39495.1"/>
    </source>
</evidence>
<dbReference type="InterPro" id="IPR002698">
    <property type="entry name" value="FTHF_cligase"/>
</dbReference>
<keyword evidence="3 4" id="KW-0067">ATP-binding</keyword>
<keyword evidence="6" id="KW-0436">Ligase</keyword>
<dbReference type="SUPFAM" id="SSF100950">
    <property type="entry name" value="NagB/RpiA/CoA transferase-like"/>
    <property type="match status" value="1"/>
</dbReference>
<comment type="catalytic activity">
    <reaction evidence="5">
        <text>(6S)-5-formyl-5,6,7,8-tetrahydrofolate + ATP = (6R)-5,10-methenyltetrahydrofolate + ADP + phosphate</text>
        <dbReference type="Rhea" id="RHEA:10488"/>
        <dbReference type="ChEBI" id="CHEBI:30616"/>
        <dbReference type="ChEBI" id="CHEBI:43474"/>
        <dbReference type="ChEBI" id="CHEBI:57455"/>
        <dbReference type="ChEBI" id="CHEBI:57457"/>
        <dbReference type="ChEBI" id="CHEBI:456216"/>
        <dbReference type="EC" id="6.3.3.2"/>
    </reaction>
</comment>
<dbReference type="GO" id="GO:0046872">
    <property type="term" value="F:metal ion binding"/>
    <property type="evidence" value="ECO:0007669"/>
    <property type="project" value="UniProtKB-KW"/>
</dbReference>
<keyword evidence="7" id="KW-1185">Reference proteome</keyword>
<proteinExistence type="inferred from homology"/>
<dbReference type="OrthoDB" id="9801938at2"/>
<dbReference type="EC" id="6.3.3.2" evidence="5"/>
<dbReference type="InterPro" id="IPR037171">
    <property type="entry name" value="NagB/RpiA_transferase-like"/>
</dbReference>
<dbReference type="NCBIfam" id="TIGR02727">
    <property type="entry name" value="MTHFS_bact"/>
    <property type="match status" value="1"/>
</dbReference>
<protein>
    <recommendedName>
        <fullName evidence="5">5-formyltetrahydrofolate cyclo-ligase</fullName>
        <ecNumber evidence="5">6.3.3.2</ecNumber>
    </recommendedName>
</protein>
<evidence type="ECO:0000256" key="5">
    <source>
        <dbReference type="RuleBase" id="RU361279"/>
    </source>
</evidence>
<dbReference type="GO" id="GO:0030272">
    <property type="term" value="F:5-formyltetrahydrofolate cyclo-ligase activity"/>
    <property type="evidence" value="ECO:0007669"/>
    <property type="project" value="UniProtKB-EC"/>
</dbReference>
<comment type="similarity">
    <text evidence="1 5">Belongs to the 5-formyltetrahydrofolate cyclo-ligase family.</text>
</comment>
<keyword evidence="2 4" id="KW-0547">Nucleotide-binding</keyword>
<comment type="caution">
    <text evidence="6">The sequence shown here is derived from an EMBL/GenBank/DDBJ whole genome shotgun (WGS) entry which is preliminary data.</text>
</comment>
<evidence type="ECO:0000256" key="2">
    <source>
        <dbReference type="ARBA" id="ARBA00022741"/>
    </source>
</evidence>
<name>A0A1T2L319_9GAMM</name>
<feature type="binding site" evidence="4">
    <location>
        <begin position="8"/>
        <end position="12"/>
    </location>
    <ligand>
        <name>ATP</name>
        <dbReference type="ChEBI" id="CHEBI:30616"/>
    </ligand>
</feature>
<evidence type="ECO:0000313" key="7">
    <source>
        <dbReference type="Proteomes" id="UP000191110"/>
    </source>
</evidence>